<sequence>MASSTVFWLPASPVVDTGRLRALTIPVVTVPSKPSGDPIASTG</sequence>
<dbReference type="Proteomes" id="UP000046680">
    <property type="component" value="Unassembled WGS sequence"/>
</dbReference>
<reference evidence="1 2" key="1">
    <citation type="submission" date="2015-03" db="EMBL/GenBank/DDBJ databases">
        <authorList>
            <consortium name="Pathogen Informatics"/>
        </authorList>
    </citation>
    <scope>NUCLEOTIDE SEQUENCE [LARGE SCALE GENOMIC DNA]</scope>
    <source>
        <strain evidence="1 2">C09601061</strain>
    </source>
</reference>
<evidence type="ECO:0000313" key="2">
    <source>
        <dbReference type="Proteomes" id="UP000046680"/>
    </source>
</evidence>
<protein>
    <submittedName>
        <fullName evidence="1">Uncharacterized protein</fullName>
    </submittedName>
</protein>
<gene>
    <name evidence="1" type="ORF">ERS007657_04482</name>
</gene>
<dbReference type="AlphaFoldDB" id="A0A654U8I2"/>
<proteinExistence type="predicted"/>
<dbReference type="EMBL" id="CGCX01003197">
    <property type="protein sequence ID" value="CFS19165.1"/>
    <property type="molecule type" value="Genomic_DNA"/>
</dbReference>
<name>A0A654U8I2_MYCTX</name>
<evidence type="ECO:0000313" key="1">
    <source>
        <dbReference type="EMBL" id="CFS19165.1"/>
    </source>
</evidence>
<accession>A0A654U8I2</accession>
<organism evidence="1 2">
    <name type="scientific">Mycobacterium tuberculosis</name>
    <dbReference type="NCBI Taxonomy" id="1773"/>
    <lineage>
        <taxon>Bacteria</taxon>
        <taxon>Bacillati</taxon>
        <taxon>Actinomycetota</taxon>
        <taxon>Actinomycetes</taxon>
        <taxon>Mycobacteriales</taxon>
        <taxon>Mycobacteriaceae</taxon>
        <taxon>Mycobacterium</taxon>
        <taxon>Mycobacterium tuberculosis complex</taxon>
    </lineage>
</organism>